<dbReference type="EMBL" id="VSRR010041773">
    <property type="protein sequence ID" value="MPC75740.1"/>
    <property type="molecule type" value="Genomic_DNA"/>
</dbReference>
<dbReference type="OrthoDB" id="10012075at2759"/>
<dbReference type="AlphaFoldDB" id="A0A5B7HTE1"/>
<accession>A0A5B7HTE1</accession>
<dbReference type="Proteomes" id="UP000324222">
    <property type="component" value="Unassembled WGS sequence"/>
</dbReference>
<feature type="region of interest" description="Disordered" evidence="1">
    <location>
        <begin position="105"/>
        <end position="131"/>
    </location>
</feature>
<evidence type="ECO:0000313" key="3">
    <source>
        <dbReference type="Proteomes" id="UP000324222"/>
    </source>
</evidence>
<proteinExistence type="predicted"/>
<comment type="caution">
    <text evidence="2">The sequence shown here is derived from an EMBL/GenBank/DDBJ whole genome shotgun (WGS) entry which is preliminary data.</text>
</comment>
<evidence type="ECO:0000256" key="1">
    <source>
        <dbReference type="SAM" id="MobiDB-lite"/>
    </source>
</evidence>
<evidence type="ECO:0000313" key="2">
    <source>
        <dbReference type="EMBL" id="MPC75740.1"/>
    </source>
</evidence>
<reference evidence="2 3" key="1">
    <citation type="submission" date="2019-05" db="EMBL/GenBank/DDBJ databases">
        <title>Another draft genome of Portunus trituberculatus and its Hox gene families provides insights of decapod evolution.</title>
        <authorList>
            <person name="Jeong J.-H."/>
            <person name="Song I."/>
            <person name="Kim S."/>
            <person name="Choi T."/>
            <person name="Kim D."/>
            <person name="Ryu S."/>
            <person name="Kim W."/>
        </authorList>
    </citation>
    <scope>NUCLEOTIDE SEQUENCE [LARGE SCALE GENOMIC DNA]</scope>
    <source>
        <tissue evidence="2">Muscle</tissue>
    </source>
</reference>
<sequence length="157" mass="17392">MCPSIEEVKVPTSHHLLFLHRSTTENQYHPYSTTPHSKSVNLIRTDHDYRKNTDVIGGIGGGIPEGGGTGIGRGIDFTNYGMELDYKMREDGRNRQRSDRLEYDKKGGVEGFFPPPEGGNGHGSSAPSTHTPPKWRGLGWSFIGLVSVARWLLVNPF</sequence>
<protein>
    <submittedName>
        <fullName evidence="2">Uncharacterized protein</fullName>
    </submittedName>
</protein>
<gene>
    <name evidence="2" type="ORF">E2C01_070134</name>
</gene>
<organism evidence="2 3">
    <name type="scientific">Portunus trituberculatus</name>
    <name type="common">Swimming crab</name>
    <name type="synonym">Neptunus trituberculatus</name>
    <dbReference type="NCBI Taxonomy" id="210409"/>
    <lineage>
        <taxon>Eukaryota</taxon>
        <taxon>Metazoa</taxon>
        <taxon>Ecdysozoa</taxon>
        <taxon>Arthropoda</taxon>
        <taxon>Crustacea</taxon>
        <taxon>Multicrustacea</taxon>
        <taxon>Malacostraca</taxon>
        <taxon>Eumalacostraca</taxon>
        <taxon>Eucarida</taxon>
        <taxon>Decapoda</taxon>
        <taxon>Pleocyemata</taxon>
        <taxon>Brachyura</taxon>
        <taxon>Eubrachyura</taxon>
        <taxon>Portunoidea</taxon>
        <taxon>Portunidae</taxon>
        <taxon>Portuninae</taxon>
        <taxon>Portunus</taxon>
    </lineage>
</organism>
<keyword evidence="3" id="KW-1185">Reference proteome</keyword>
<name>A0A5B7HTE1_PORTR</name>